<evidence type="ECO:0000259" key="4">
    <source>
        <dbReference type="PROSITE" id="PS50158"/>
    </source>
</evidence>
<keyword evidence="3" id="KW-0472">Membrane</keyword>
<protein>
    <recommendedName>
        <fullName evidence="4">CCHC-type domain-containing protein</fullName>
    </recommendedName>
</protein>
<dbReference type="AlphaFoldDB" id="A0A1X0R7L4"/>
<dbReference type="SMART" id="SM00343">
    <property type="entry name" value="ZnF_C2HC"/>
    <property type="match status" value="1"/>
</dbReference>
<evidence type="ECO:0000256" key="3">
    <source>
        <dbReference type="SAM" id="Phobius"/>
    </source>
</evidence>
<dbReference type="GO" id="GO:0008270">
    <property type="term" value="F:zinc ion binding"/>
    <property type="evidence" value="ECO:0007669"/>
    <property type="project" value="UniProtKB-KW"/>
</dbReference>
<feature type="domain" description="CCHC-type" evidence="4">
    <location>
        <begin position="100"/>
        <end position="115"/>
    </location>
</feature>
<dbReference type="InterPro" id="IPR036875">
    <property type="entry name" value="Znf_CCHC_sf"/>
</dbReference>
<dbReference type="Proteomes" id="UP000242414">
    <property type="component" value="Unassembled WGS sequence"/>
</dbReference>
<dbReference type="InterPro" id="IPR001878">
    <property type="entry name" value="Znf_CCHC"/>
</dbReference>
<feature type="transmembrane region" description="Helical" evidence="3">
    <location>
        <begin position="170"/>
        <end position="192"/>
    </location>
</feature>
<evidence type="ECO:0000256" key="2">
    <source>
        <dbReference type="SAM" id="MobiDB-lite"/>
    </source>
</evidence>
<dbReference type="SUPFAM" id="SSF57850">
    <property type="entry name" value="RING/U-box"/>
    <property type="match status" value="1"/>
</dbReference>
<keyword evidence="3" id="KW-1133">Transmembrane helix</keyword>
<evidence type="ECO:0000313" key="5">
    <source>
        <dbReference type="EMBL" id="ORE07992.1"/>
    </source>
</evidence>
<keyword evidence="3" id="KW-0812">Transmembrane</keyword>
<proteinExistence type="predicted"/>
<gene>
    <name evidence="5" type="ORF">BCV72DRAFT_98561</name>
</gene>
<evidence type="ECO:0000256" key="1">
    <source>
        <dbReference type="PROSITE-ProRule" id="PRU00047"/>
    </source>
</evidence>
<feature type="region of interest" description="Disordered" evidence="2">
    <location>
        <begin position="1"/>
        <end position="34"/>
    </location>
</feature>
<dbReference type="Gene3D" id="4.10.60.10">
    <property type="entry name" value="Zinc finger, CCHC-type"/>
    <property type="match status" value="1"/>
</dbReference>
<dbReference type="Pfam" id="PF00098">
    <property type="entry name" value="zf-CCHC"/>
    <property type="match status" value="1"/>
</dbReference>
<dbReference type="OrthoDB" id="106784at2759"/>
<dbReference type="InterPro" id="IPR013083">
    <property type="entry name" value="Znf_RING/FYVE/PHD"/>
</dbReference>
<dbReference type="SUPFAM" id="SSF57756">
    <property type="entry name" value="Retrovirus zinc finger-like domains"/>
    <property type="match status" value="1"/>
</dbReference>
<accession>A0A1X0R7L4</accession>
<organism evidence="5">
    <name type="scientific">Rhizopus microsporus var. microsporus</name>
    <dbReference type="NCBI Taxonomy" id="86635"/>
    <lineage>
        <taxon>Eukaryota</taxon>
        <taxon>Fungi</taxon>
        <taxon>Fungi incertae sedis</taxon>
        <taxon>Mucoromycota</taxon>
        <taxon>Mucoromycotina</taxon>
        <taxon>Mucoromycetes</taxon>
        <taxon>Mucorales</taxon>
        <taxon>Mucorineae</taxon>
        <taxon>Rhizopodaceae</taxon>
        <taxon>Rhizopus</taxon>
    </lineage>
</organism>
<reference evidence="5" key="1">
    <citation type="journal article" date="2016" name="Proc. Natl. Acad. Sci. U.S.A.">
        <title>Lipid metabolic changes in an early divergent fungus govern the establishment of a mutualistic symbiosis with endobacteria.</title>
        <authorList>
            <person name="Lastovetsky O.A."/>
            <person name="Gaspar M.L."/>
            <person name="Mondo S.J."/>
            <person name="LaButti K.M."/>
            <person name="Sandor L."/>
            <person name="Grigoriev I.V."/>
            <person name="Henry S.A."/>
            <person name="Pawlowska T.E."/>
        </authorList>
    </citation>
    <scope>NUCLEOTIDE SEQUENCE [LARGE SCALE GENOMIC DNA]</scope>
    <source>
        <strain evidence="5">ATCC 52814</strain>
    </source>
</reference>
<name>A0A1X0R7L4_RHIZD</name>
<dbReference type="PROSITE" id="PS50158">
    <property type="entry name" value="ZF_CCHC"/>
    <property type="match status" value="1"/>
</dbReference>
<keyword evidence="1" id="KW-0862">Zinc</keyword>
<dbReference type="EMBL" id="KV921895">
    <property type="protein sequence ID" value="ORE07992.1"/>
    <property type="molecule type" value="Genomic_DNA"/>
</dbReference>
<keyword evidence="1" id="KW-0479">Metal-binding</keyword>
<dbReference type="VEuPathDB" id="FungiDB:BCV72DRAFT_98561"/>
<dbReference type="GO" id="GO:0003676">
    <property type="term" value="F:nucleic acid binding"/>
    <property type="evidence" value="ECO:0007669"/>
    <property type="project" value="InterPro"/>
</dbReference>
<feature type="compositionally biased region" description="Basic and acidic residues" evidence="2">
    <location>
        <begin position="1"/>
        <end position="10"/>
    </location>
</feature>
<keyword evidence="1" id="KW-0863">Zinc-finger</keyword>
<sequence>MSEETSKQEDTSIPVANDQAERPAGNTSMSNFNGPMPSGNFDNGMGMRMLNPYQRFQQIWFMQQLQRQQLQRQMAAAATGNSTATNIPPESQKPPSGYVCYKCGQPGHWIYYCPNVPRGQFVPRAVDKVQQESEEQQKPSELSCMICNKLMAEAMLISCCGKSFCKECTYTFVFIMFIFSLLLFLYVFYSIYDLHFYPCFFFLSEGCKKKEKENTVDVSRILRASFSCVLRERETEIERKGRKGKRREDRK</sequence>
<dbReference type="Gene3D" id="3.30.40.10">
    <property type="entry name" value="Zinc/RING finger domain, C3HC4 (zinc finger)"/>
    <property type="match status" value="1"/>
</dbReference>